<keyword evidence="1" id="KW-0812">Transmembrane</keyword>
<evidence type="ECO:0000313" key="3">
    <source>
        <dbReference type="Proteomes" id="UP000824056"/>
    </source>
</evidence>
<feature type="transmembrane region" description="Helical" evidence="1">
    <location>
        <begin position="142"/>
        <end position="161"/>
    </location>
</feature>
<gene>
    <name evidence="2" type="ORF">H9809_13210</name>
</gene>
<name>A0A9D2JUX7_9FIRM</name>
<feature type="transmembrane region" description="Helical" evidence="1">
    <location>
        <begin position="299"/>
        <end position="319"/>
    </location>
</feature>
<evidence type="ECO:0000256" key="1">
    <source>
        <dbReference type="SAM" id="Phobius"/>
    </source>
</evidence>
<organism evidence="2 3">
    <name type="scientific">Candidatus Blautia pullicola</name>
    <dbReference type="NCBI Taxonomy" id="2838498"/>
    <lineage>
        <taxon>Bacteria</taxon>
        <taxon>Bacillati</taxon>
        <taxon>Bacillota</taxon>
        <taxon>Clostridia</taxon>
        <taxon>Lachnospirales</taxon>
        <taxon>Lachnospiraceae</taxon>
        <taxon>Blautia</taxon>
    </lineage>
</organism>
<proteinExistence type="predicted"/>
<reference evidence="2" key="2">
    <citation type="submission" date="2021-04" db="EMBL/GenBank/DDBJ databases">
        <authorList>
            <person name="Gilroy R."/>
        </authorList>
    </citation>
    <scope>NUCLEOTIDE SEQUENCE</scope>
    <source>
        <strain evidence="2">1068</strain>
    </source>
</reference>
<keyword evidence="1" id="KW-0472">Membrane</keyword>
<evidence type="ECO:0000313" key="2">
    <source>
        <dbReference type="EMBL" id="HIZ66834.1"/>
    </source>
</evidence>
<dbReference type="EMBL" id="DXBG01000307">
    <property type="protein sequence ID" value="HIZ66834.1"/>
    <property type="molecule type" value="Genomic_DNA"/>
</dbReference>
<comment type="caution">
    <text evidence="2">The sequence shown here is derived from an EMBL/GenBank/DDBJ whole genome shotgun (WGS) entry which is preliminary data.</text>
</comment>
<accession>A0A9D2JUX7</accession>
<feature type="transmembrane region" description="Helical" evidence="1">
    <location>
        <begin position="74"/>
        <end position="94"/>
    </location>
</feature>
<feature type="transmembrane region" description="Helical" evidence="1">
    <location>
        <begin position="34"/>
        <end position="54"/>
    </location>
</feature>
<reference evidence="2" key="1">
    <citation type="journal article" date="2021" name="PeerJ">
        <title>Extensive microbial diversity within the chicken gut microbiome revealed by metagenomics and culture.</title>
        <authorList>
            <person name="Gilroy R."/>
            <person name="Ravi A."/>
            <person name="Getino M."/>
            <person name="Pursley I."/>
            <person name="Horton D.L."/>
            <person name="Alikhan N.F."/>
            <person name="Baker D."/>
            <person name="Gharbi K."/>
            <person name="Hall N."/>
            <person name="Watson M."/>
            <person name="Adriaenssens E.M."/>
            <person name="Foster-Nyarko E."/>
            <person name="Jarju S."/>
            <person name="Secka A."/>
            <person name="Antonio M."/>
            <person name="Oren A."/>
            <person name="Chaudhuri R.R."/>
            <person name="La Ragione R."/>
            <person name="Hildebrand F."/>
            <person name="Pallen M.J."/>
        </authorList>
    </citation>
    <scope>NUCLEOTIDE SEQUENCE</scope>
    <source>
        <strain evidence="2">1068</strain>
    </source>
</reference>
<feature type="transmembrane region" description="Helical" evidence="1">
    <location>
        <begin position="260"/>
        <end position="278"/>
    </location>
</feature>
<keyword evidence="1" id="KW-1133">Transmembrane helix</keyword>
<dbReference type="Proteomes" id="UP000824056">
    <property type="component" value="Unassembled WGS sequence"/>
</dbReference>
<dbReference type="AlphaFoldDB" id="A0A9D2JUX7"/>
<sequence length="320" mass="34637">MKRLLLLLCVSGVLSFLLAFPGEALELSKAGLMLWFYTLLPSLLPFLILSGFLIQTGVLPPLLLKTKKLWKTCFSLSPMGGYALLMGILCGYPMGAKTTGDLYRNGQISKSEASYLLSFCNYPGPSFVAAYICSELLGNPRLVLPTFGLLYASGFLSSLPFRRAYKKTSLQNQSSRDFSLHAAEKAPGALPPGEALDASIMNSFTSITKLGGYIILFSVLQGILRRLLAPLPRLCCLVLGFTELSTGISALAQANLGFSGLYPLILAFTSFGGLCIVFQTKSMLSDTDLSLTPYLKGKTLSFFLTLVLACLFVKIIEIVV</sequence>
<protein>
    <submittedName>
        <fullName evidence="2">Sporulation protein</fullName>
    </submittedName>
</protein>